<keyword evidence="3" id="KW-1185">Reference proteome</keyword>
<proteinExistence type="predicted"/>
<name>A0A2U1T6E9_9CORY</name>
<feature type="compositionally biased region" description="Basic and acidic residues" evidence="1">
    <location>
        <begin position="52"/>
        <end position="89"/>
    </location>
</feature>
<evidence type="ECO:0000313" key="2">
    <source>
        <dbReference type="EMBL" id="PWC01591.1"/>
    </source>
</evidence>
<feature type="compositionally biased region" description="Gly residues" evidence="1">
    <location>
        <begin position="102"/>
        <end position="111"/>
    </location>
</feature>
<feature type="compositionally biased region" description="Low complexity" evidence="1">
    <location>
        <begin position="90"/>
        <end position="101"/>
    </location>
</feature>
<dbReference type="PROSITE" id="PS51257">
    <property type="entry name" value="PROKAR_LIPOPROTEIN"/>
    <property type="match status" value="1"/>
</dbReference>
<dbReference type="EMBL" id="QEEZ01000010">
    <property type="protein sequence ID" value="PWC01591.1"/>
    <property type="molecule type" value="Genomic_DNA"/>
</dbReference>
<evidence type="ECO:0000313" key="3">
    <source>
        <dbReference type="Proteomes" id="UP000244989"/>
    </source>
</evidence>
<evidence type="ECO:0000256" key="1">
    <source>
        <dbReference type="SAM" id="MobiDB-lite"/>
    </source>
</evidence>
<dbReference type="AlphaFoldDB" id="A0A2U1T6E9"/>
<organism evidence="2 3">
    <name type="scientific">Corynebacterium yudongzhengii</name>
    <dbReference type="NCBI Taxonomy" id="2080740"/>
    <lineage>
        <taxon>Bacteria</taxon>
        <taxon>Bacillati</taxon>
        <taxon>Actinomycetota</taxon>
        <taxon>Actinomycetes</taxon>
        <taxon>Mycobacteriales</taxon>
        <taxon>Corynebacteriaceae</taxon>
        <taxon>Corynebacterium</taxon>
    </lineage>
</organism>
<feature type="compositionally biased region" description="Low complexity" evidence="1">
    <location>
        <begin position="30"/>
        <end position="45"/>
    </location>
</feature>
<comment type="caution">
    <text evidence="2">The sequence shown here is derived from an EMBL/GenBank/DDBJ whole genome shotgun (WGS) entry which is preliminary data.</text>
</comment>
<dbReference type="KEGG" id="cyz:C3B44_03880"/>
<gene>
    <name evidence="2" type="ORF">DF222_06540</name>
</gene>
<dbReference type="Proteomes" id="UP000244989">
    <property type="component" value="Unassembled WGS sequence"/>
</dbReference>
<feature type="region of interest" description="Disordered" evidence="1">
    <location>
        <begin position="22"/>
        <end position="140"/>
    </location>
</feature>
<sequence>MKKSLVLVAATAPLALVACGSNGEEEEGTAADASQKTSQATSSQQADDEKDAEDKDKDKDGDAEDKKDKDGDAEDKEANAEDKDGEDRQNGNGDQANAAAGAGAGAPGAGASGQLEDPFAGGDVEVVEPEPVPGGQPASEQDARAISDLVNGIYEQETLHGFISYMPDNSCQALLAETNADAFSLEGIPNAPMDQMRGWNETHVSDTSDVLVNGDTASATVTVQTEFGPDSKTQRFRNEGGAWKFCK</sequence>
<accession>A0A2U1T6E9</accession>
<reference evidence="3" key="1">
    <citation type="submission" date="2018-04" db="EMBL/GenBank/DDBJ databases">
        <authorList>
            <person name="Liu S."/>
            <person name="Wang Z."/>
            <person name="Li J."/>
        </authorList>
    </citation>
    <scope>NUCLEOTIDE SEQUENCE [LARGE SCALE GENOMIC DNA]</scope>
    <source>
        <strain evidence="3">2189</strain>
    </source>
</reference>
<protein>
    <submittedName>
        <fullName evidence="2">Uncharacterized protein</fullName>
    </submittedName>
</protein>